<accession>A0A0F9D6X5</accession>
<name>A0A0F9D6X5_9ZZZZ</name>
<dbReference type="AlphaFoldDB" id="A0A0F9D6X5"/>
<dbReference type="EMBL" id="LAZR01030144">
    <property type="protein sequence ID" value="KKL57503.1"/>
    <property type="molecule type" value="Genomic_DNA"/>
</dbReference>
<reference evidence="1" key="1">
    <citation type="journal article" date="2015" name="Nature">
        <title>Complex archaea that bridge the gap between prokaryotes and eukaryotes.</title>
        <authorList>
            <person name="Spang A."/>
            <person name="Saw J.H."/>
            <person name="Jorgensen S.L."/>
            <person name="Zaremba-Niedzwiedzka K."/>
            <person name="Martijn J."/>
            <person name="Lind A.E."/>
            <person name="van Eijk R."/>
            <person name="Schleper C."/>
            <person name="Guy L."/>
            <person name="Ettema T.J."/>
        </authorList>
    </citation>
    <scope>NUCLEOTIDE SEQUENCE</scope>
</reference>
<sequence length="61" mass="6775">MIEPRHSEVCPSCGAVGYGNATCSACVKEWPRFGFDEEYVAWLLDMIGNRPPVPPFGTTFH</sequence>
<gene>
    <name evidence="1" type="ORF">LCGC14_2234750</name>
</gene>
<proteinExistence type="predicted"/>
<comment type="caution">
    <text evidence="1">The sequence shown here is derived from an EMBL/GenBank/DDBJ whole genome shotgun (WGS) entry which is preliminary data.</text>
</comment>
<organism evidence="1">
    <name type="scientific">marine sediment metagenome</name>
    <dbReference type="NCBI Taxonomy" id="412755"/>
    <lineage>
        <taxon>unclassified sequences</taxon>
        <taxon>metagenomes</taxon>
        <taxon>ecological metagenomes</taxon>
    </lineage>
</organism>
<protein>
    <submittedName>
        <fullName evidence="1">Uncharacterized protein</fullName>
    </submittedName>
</protein>
<evidence type="ECO:0000313" key="1">
    <source>
        <dbReference type="EMBL" id="KKL57503.1"/>
    </source>
</evidence>